<keyword evidence="3" id="KW-1185">Reference proteome</keyword>
<dbReference type="EMBL" id="JBHSZG010000001">
    <property type="protein sequence ID" value="MFC7135848.1"/>
    <property type="molecule type" value="Genomic_DNA"/>
</dbReference>
<feature type="transmembrane region" description="Helical" evidence="1">
    <location>
        <begin position="88"/>
        <end position="111"/>
    </location>
</feature>
<organism evidence="2 3">
    <name type="scientific">Halobaculum litoreum</name>
    <dbReference type="NCBI Taxonomy" id="3031998"/>
    <lineage>
        <taxon>Archaea</taxon>
        <taxon>Methanobacteriati</taxon>
        <taxon>Methanobacteriota</taxon>
        <taxon>Stenosarchaea group</taxon>
        <taxon>Halobacteria</taxon>
        <taxon>Halobacteriales</taxon>
        <taxon>Haloferacaceae</taxon>
        <taxon>Halobaculum</taxon>
    </lineage>
</organism>
<feature type="transmembrane region" description="Helical" evidence="1">
    <location>
        <begin position="27"/>
        <end position="50"/>
    </location>
</feature>
<accession>A0ABD5XLI0</accession>
<sequence>MVGDPDDIDPEAVLERRERRVSRQGHAAVAGALATTALSTAALALAIAVGALTPRALLPVFSLAGLGALAGAWLNGALVKRTDDSRPWFRRGVGVVLAAAAALSAAVFLLGNGVGESVQLLVILFGVAWLAGAAVTWRFR</sequence>
<name>A0ABD5XLI0_9EURY</name>
<protein>
    <submittedName>
        <fullName evidence="2">Uncharacterized protein</fullName>
    </submittedName>
</protein>
<comment type="caution">
    <text evidence="2">The sequence shown here is derived from an EMBL/GenBank/DDBJ whole genome shotgun (WGS) entry which is preliminary data.</text>
</comment>
<dbReference type="GeneID" id="81122784"/>
<evidence type="ECO:0000256" key="1">
    <source>
        <dbReference type="SAM" id="Phobius"/>
    </source>
</evidence>
<proteinExistence type="predicted"/>
<dbReference type="RefSeq" id="WP_284012762.1">
    <property type="nucleotide sequence ID" value="NZ_CP126156.1"/>
</dbReference>
<keyword evidence="1" id="KW-1133">Transmembrane helix</keyword>
<evidence type="ECO:0000313" key="3">
    <source>
        <dbReference type="Proteomes" id="UP001596368"/>
    </source>
</evidence>
<reference evidence="2 3" key="1">
    <citation type="journal article" date="2019" name="Int. J. Syst. Evol. Microbiol.">
        <title>The Global Catalogue of Microorganisms (GCM) 10K type strain sequencing project: providing services to taxonomists for standard genome sequencing and annotation.</title>
        <authorList>
            <consortium name="The Broad Institute Genomics Platform"/>
            <consortium name="The Broad Institute Genome Sequencing Center for Infectious Disease"/>
            <person name="Wu L."/>
            <person name="Ma J."/>
        </authorList>
    </citation>
    <scope>NUCLEOTIDE SEQUENCE [LARGE SCALE GENOMIC DNA]</scope>
    <source>
        <strain evidence="2 3">DT92</strain>
    </source>
</reference>
<keyword evidence="1" id="KW-0472">Membrane</keyword>
<feature type="transmembrane region" description="Helical" evidence="1">
    <location>
        <begin position="56"/>
        <end position="76"/>
    </location>
</feature>
<dbReference type="AlphaFoldDB" id="A0ABD5XLI0"/>
<feature type="transmembrane region" description="Helical" evidence="1">
    <location>
        <begin position="117"/>
        <end position="137"/>
    </location>
</feature>
<evidence type="ECO:0000313" key="2">
    <source>
        <dbReference type="EMBL" id="MFC7135848.1"/>
    </source>
</evidence>
<gene>
    <name evidence="2" type="ORF">ACFQRB_03175</name>
</gene>
<dbReference type="Proteomes" id="UP001596368">
    <property type="component" value="Unassembled WGS sequence"/>
</dbReference>
<keyword evidence="1" id="KW-0812">Transmembrane</keyword>